<dbReference type="Proteomes" id="UP001212498">
    <property type="component" value="Unassembled WGS sequence"/>
</dbReference>
<sequence>MPETPRYPRIRVSGGPYERGRLYGDAARDRVHRSRAGYETAFARAAGLSWEQAVAAAAPLEAAIAAVFPAYVEEMRGIADGARLSFADVLTMNARTEVMWAATARQAAALRAAHARECSSFALLPSRTADRHTLAGQNWDWLVHGFDTVVVLEVEQDDAPNYVTVVEAGLLAKTSMNSSGLAIATNALVTSADRGEPGLPYHVVLRALADCHTLTDAANVVQRHWRSSSANYLLAHRDGTAINLETAPGDHSQVYPLLPADGALVHTNHFLSPLREVTDVSLYAMADSLVRLQRVQAAISAADRPATVGSLREALSDHADYPYSVCSHPDVRAGADERWATVTSVIMDLDERTVWLSDGNPCRHPHRPLTFDGLLDKPSPL</sequence>
<protein>
    <submittedName>
        <fullName evidence="2">C45 family autoproteolytic acyltransferase/hydrolase</fullName>
    </submittedName>
</protein>
<dbReference type="GO" id="GO:0016746">
    <property type="term" value="F:acyltransferase activity"/>
    <property type="evidence" value="ECO:0007669"/>
    <property type="project" value="UniProtKB-KW"/>
</dbReference>
<feature type="domain" description="Peptidase C45 hydrolase" evidence="1">
    <location>
        <begin position="132"/>
        <end position="361"/>
    </location>
</feature>
<dbReference type="PANTHER" id="PTHR34180:SF1">
    <property type="entry name" value="BETA-ALANYL-DOPAMINE_CARCININE HYDROLASE"/>
    <property type="match status" value="1"/>
</dbReference>
<keyword evidence="2" id="KW-0012">Acyltransferase</keyword>
<organism evidence="2 3">
    <name type="scientific">Nonomuraea ferruginea</name>
    <dbReference type="NCBI Taxonomy" id="46174"/>
    <lineage>
        <taxon>Bacteria</taxon>
        <taxon>Bacillati</taxon>
        <taxon>Actinomycetota</taxon>
        <taxon>Actinomycetes</taxon>
        <taxon>Streptosporangiales</taxon>
        <taxon>Streptosporangiaceae</taxon>
        <taxon>Nonomuraea</taxon>
    </lineage>
</organism>
<comment type="caution">
    <text evidence="2">The sequence shown here is derived from an EMBL/GenBank/DDBJ whole genome shotgun (WGS) entry which is preliminary data.</text>
</comment>
<dbReference type="InterPro" id="IPR047801">
    <property type="entry name" value="Peptidase_C45"/>
</dbReference>
<name>A0ABT4SYJ9_9ACTN</name>
<dbReference type="EMBL" id="JAPNUD010000039">
    <property type="protein sequence ID" value="MDA0642332.1"/>
    <property type="molecule type" value="Genomic_DNA"/>
</dbReference>
<dbReference type="InterPro" id="IPR047794">
    <property type="entry name" value="C45_proenzyme-like"/>
</dbReference>
<reference evidence="2 3" key="1">
    <citation type="submission" date="2022-11" db="EMBL/GenBank/DDBJ databases">
        <title>Nonomuraea corallina sp. nov., a new species of the genus Nonomuraea isolated from sea side sediment in Thai sea.</title>
        <authorList>
            <person name="Ngamcharungchit C."/>
            <person name="Matsumoto A."/>
            <person name="Suriyachadkun C."/>
            <person name="Panbangred W."/>
            <person name="Inahashi Y."/>
            <person name="Intra B."/>
        </authorList>
    </citation>
    <scope>NUCLEOTIDE SEQUENCE [LARGE SCALE GENOMIC DNA]</scope>
    <source>
        <strain evidence="2 3">DSM 43553</strain>
    </source>
</reference>
<dbReference type="Pfam" id="PF03417">
    <property type="entry name" value="AAT"/>
    <property type="match status" value="1"/>
</dbReference>
<evidence type="ECO:0000259" key="1">
    <source>
        <dbReference type="Pfam" id="PF03417"/>
    </source>
</evidence>
<evidence type="ECO:0000313" key="2">
    <source>
        <dbReference type="EMBL" id="MDA0642332.1"/>
    </source>
</evidence>
<gene>
    <name evidence="2" type="ORF">OUY24_16985</name>
</gene>
<dbReference type="Gene3D" id="3.60.60.10">
    <property type="entry name" value="Penicillin V Acylase, Chain A"/>
    <property type="match status" value="1"/>
</dbReference>
<dbReference type="NCBIfam" id="NF040521">
    <property type="entry name" value="C45_proenzyme"/>
    <property type="match status" value="1"/>
</dbReference>
<proteinExistence type="predicted"/>
<keyword evidence="3" id="KW-1185">Reference proteome</keyword>
<dbReference type="InterPro" id="IPR005079">
    <property type="entry name" value="Peptidase_C45_hydrolase"/>
</dbReference>
<dbReference type="RefSeq" id="WP_271276891.1">
    <property type="nucleotide sequence ID" value="NZ_BAABFD010000010.1"/>
</dbReference>
<accession>A0ABT4SYJ9</accession>
<dbReference type="PANTHER" id="PTHR34180">
    <property type="entry name" value="PEPTIDASE C45"/>
    <property type="match status" value="1"/>
</dbReference>
<dbReference type="Gene3D" id="1.10.10.2120">
    <property type="match status" value="1"/>
</dbReference>
<keyword evidence="2" id="KW-0808">Transferase</keyword>
<evidence type="ECO:0000313" key="3">
    <source>
        <dbReference type="Proteomes" id="UP001212498"/>
    </source>
</evidence>